<dbReference type="SUPFAM" id="SSF53697">
    <property type="entry name" value="SIS domain"/>
    <property type="match status" value="1"/>
</dbReference>
<dbReference type="RefSeq" id="WP_187720483.1">
    <property type="nucleotide sequence ID" value="NZ_BAABBL010000011.1"/>
</dbReference>
<dbReference type="GO" id="GO:1901135">
    <property type="term" value="P:carbohydrate derivative metabolic process"/>
    <property type="evidence" value="ECO:0007669"/>
    <property type="project" value="InterPro"/>
</dbReference>
<dbReference type="KEGG" id="tdf:H9L22_14180"/>
<evidence type="ECO:0000259" key="1">
    <source>
        <dbReference type="PROSITE" id="PS51464"/>
    </source>
</evidence>
<dbReference type="Proteomes" id="UP000516117">
    <property type="component" value="Chromosome"/>
</dbReference>
<dbReference type="EMBL" id="CP060789">
    <property type="protein sequence ID" value="QNP55350.1"/>
    <property type="molecule type" value="Genomic_DNA"/>
</dbReference>
<dbReference type="InterPro" id="IPR001347">
    <property type="entry name" value="SIS_dom"/>
</dbReference>
<accession>A0A7H0H484</accession>
<feature type="domain" description="SIS" evidence="1">
    <location>
        <begin position="31"/>
        <end position="173"/>
    </location>
</feature>
<dbReference type="PROSITE" id="PS51464">
    <property type="entry name" value="SIS"/>
    <property type="match status" value="1"/>
</dbReference>
<dbReference type="AlphaFoldDB" id="A0A7H0H484"/>
<sequence>MFAEARDLVRRESATVGAIADLVGNEAFTRVIDLLLATTGKVITAGSGTSGTVARRTAHLLSVCGTPALYLNPTDGLHGSLGAVAAGDVVIAFSKGGGTGELTEFASRAQQRGAKAIAVTCREESALVELADITVLIPAGDSDPGNAMAMGSTFAMSSWTDALSISLMSLRGYTWEEFLFTHPGGRVGEETEQILTGLTHRE</sequence>
<dbReference type="Pfam" id="PF01380">
    <property type="entry name" value="SIS"/>
    <property type="match status" value="1"/>
</dbReference>
<name>A0A7H0H484_9ACTN</name>
<dbReference type="GO" id="GO:0097367">
    <property type="term" value="F:carbohydrate derivative binding"/>
    <property type="evidence" value="ECO:0007669"/>
    <property type="project" value="InterPro"/>
</dbReference>
<evidence type="ECO:0000313" key="2">
    <source>
        <dbReference type="EMBL" id="QNP55350.1"/>
    </source>
</evidence>
<gene>
    <name evidence="2" type="ORF">H9L22_14180</name>
</gene>
<proteinExistence type="predicted"/>
<dbReference type="Gene3D" id="3.40.50.10490">
    <property type="entry name" value="Glucose-6-phosphate isomerase like protein, domain 1"/>
    <property type="match status" value="1"/>
</dbReference>
<dbReference type="PANTHER" id="PTHR38418:SF2">
    <property type="entry name" value="SUGAR ISOMERASE, KPSF_GUTQ (AFU_ORTHOLOGUE AFUA_6G08860)"/>
    <property type="match status" value="1"/>
</dbReference>
<reference evidence="2 3" key="1">
    <citation type="submission" date="2020-08" db="EMBL/GenBank/DDBJ databases">
        <title>Genome sequence of Tessaracoccus defluvii JCM 17540T.</title>
        <authorList>
            <person name="Hyun D.-W."/>
            <person name="Bae J.-W."/>
        </authorList>
    </citation>
    <scope>NUCLEOTIDE SEQUENCE [LARGE SCALE GENOMIC DNA]</scope>
    <source>
        <strain evidence="2 3">JCM 17540</strain>
    </source>
</reference>
<evidence type="ECO:0000313" key="3">
    <source>
        <dbReference type="Proteomes" id="UP000516117"/>
    </source>
</evidence>
<protein>
    <submittedName>
        <fullName evidence="2">SIS domain-containing protein</fullName>
    </submittedName>
</protein>
<dbReference type="InterPro" id="IPR046348">
    <property type="entry name" value="SIS_dom_sf"/>
</dbReference>
<keyword evidence="3" id="KW-1185">Reference proteome</keyword>
<dbReference type="PANTHER" id="PTHR38418">
    <property type="entry name" value="SUGAR ISOMERASE, KPSF/GUTQ (AFU_ORTHOLOGUE AFUA_6G08860)"/>
    <property type="match status" value="1"/>
</dbReference>
<organism evidence="2 3">
    <name type="scientific">Tessaracoccus defluvii</name>
    <dbReference type="NCBI Taxonomy" id="1285901"/>
    <lineage>
        <taxon>Bacteria</taxon>
        <taxon>Bacillati</taxon>
        <taxon>Actinomycetota</taxon>
        <taxon>Actinomycetes</taxon>
        <taxon>Propionibacteriales</taxon>
        <taxon>Propionibacteriaceae</taxon>
        <taxon>Tessaracoccus</taxon>
    </lineage>
</organism>